<dbReference type="InterPro" id="IPR016185">
    <property type="entry name" value="PreATP-grasp_dom_sf"/>
</dbReference>
<dbReference type="PANTHER" id="PTHR21621:SF4">
    <property type="entry name" value="GLUTATHIONE SYNTHETASE"/>
    <property type="match status" value="1"/>
</dbReference>
<dbReference type="NCBIfam" id="NF003573">
    <property type="entry name" value="PRK05246.1"/>
    <property type="match status" value="1"/>
</dbReference>
<dbReference type="PROSITE" id="PS50975">
    <property type="entry name" value="ATP_GRASP"/>
    <property type="match status" value="1"/>
</dbReference>
<dbReference type="PANTHER" id="PTHR21621">
    <property type="entry name" value="RIBOSOMAL PROTEIN S6 MODIFICATION PROTEIN"/>
    <property type="match status" value="1"/>
</dbReference>
<dbReference type="InterPro" id="IPR004218">
    <property type="entry name" value="GSHS_ATP-bd"/>
</dbReference>
<evidence type="ECO:0000256" key="11">
    <source>
        <dbReference type="HAMAP-Rule" id="MF_00162"/>
    </source>
</evidence>
<keyword evidence="4 11" id="KW-0317">Glutathione biosynthesis</keyword>
<comment type="catalytic activity">
    <reaction evidence="10 11">
        <text>gamma-L-glutamyl-L-cysteine + glycine + ATP = glutathione + ADP + phosphate + H(+)</text>
        <dbReference type="Rhea" id="RHEA:13557"/>
        <dbReference type="ChEBI" id="CHEBI:15378"/>
        <dbReference type="ChEBI" id="CHEBI:30616"/>
        <dbReference type="ChEBI" id="CHEBI:43474"/>
        <dbReference type="ChEBI" id="CHEBI:57305"/>
        <dbReference type="ChEBI" id="CHEBI:57925"/>
        <dbReference type="ChEBI" id="CHEBI:58173"/>
        <dbReference type="ChEBI" id="CHEBI:456216"/>
        <dbReference type="EC" id="6.3.2.3"/>
    </reaction>
</comment>
<dbReference type="EMBL" id="CP053697">
    <property type="protein sequence ID" value="QKE64941.1"/>
    <property type="molecule type" value="Genomic_DNA"/>
</dbReference>
<dbReference type="KEGG" id="pcam:HNE05_16810"/>
<evidence type="ECO:0000256" key="8">
    <source>
        <dbReference type="ARBA" id="ARBA00022842"/>
    </source>
</evidence>
<evidence type="ECO:0000256" key="10">
    <source>
        <dbReference type="ARBA" id="ARBA00050650"/>
    </source>
</evidence>
<dbReference type="Pfam" id="PF02951">
    <property type="entry name" value="GSH-S_N"/>
    <property type="match status" value="1"/>
</dbReference>
<dbReference type="SUPFAM" id="SSF56059">
    <property type="entry name" value="Glutathione synthetase ATP-binding domain-like"/>
    <property type="match status" value="1"/>
</dbReference>
<comment type="cofactor">
    <cofactor evidence="2">
        <name>Mg(2+)</name>
        <dbReference type="ChEBI" id="CHEBI:18420"/>
    </cofactor>
</comment>
<dbReference type="RefSeq" id="WP_173210340.1">
    <property type="nucleotide sequence ID" value="NZ_CP053697.2"/>
</dbReference>
<dbReference type="UniPathway" id="UPA00142">
    <property type="reaction ID" value="UER00210"/>
</dbReference>
<keyword evidence="9" id="KW-0464">Manganese</keyword>
<gene>
    <name evidence="11 13" type="primary">gshB</name>
    <name evidence="13" type="ORF">HNE05_16810</name>
</gene>
<evidence type="ECO:0000256" key="7">
    <source>
        <dbReference type="ARBA" id="ARBA00022840"/>
    </source>
</evidence>
<keyword evidence="7 11" id="KW-0067">ATP-binding</keyword>
<dbReference type="GO" id="GO:0046872">
    <property type="term" value="F:metal ion binding"/>
    <property type="evidence" value="ECO:0007669"/>
    <property type="project" value="UniProtKB-KW"/>
</dbReference>
<comment type="similarity">
    <text evidence="11">Belongs to the prokaryotic GSH synthase family.</text>
</comment>
<dbReference type="HAMAP" id="MF_00162">
    <property type="entry name" value="GSH_S"/>
    <property type="match status" value="1"/>
</dbReference>
<evidence type="ECO:0000256" key="5">
    <source>
        <dbReference type="ARBA" id="ARBA00022723"/>
    </source>
</evidence>
<evidence type="ECO:0000259" key="12">
    <source>
        <dbReference type="PROSITE" id="PS50975"/>
    </source>
</evidence>
<dbReference type="GO" id="GO:0004363">
    <property type="term" value="F:glutathione synthase activity"/>
    <property type="evidence" value="ECO:0007669"/>
    <property type="project" value="UniProtKB-UniRule"/>
</dbReference>
<dbReference type="Pfam" id="PF02955">
    <property type="entry name" value="GSH-S_ATP"/>
    <property type="match status" value="1"/>
</dbReference>
<evidence type="ECO:0000256" key="3">
    <source>
        <dbReference type="ARBA" id="ARBA00022598"/>
    </source>
</evidence>
<dbReference type="EC" id="6.3.2.3" evidence="11"/>
<evidence type="ECO:0000256" key="2">
    <source>
        <dbReference type="ARBA" id="ARBA00001946"/>
    </source>
</evidence>
<dbReference type="Gene3D" id="3.30.470.20">
    <property type="entry name" value="ATP-grasp fold, B domain"/>
    <property type="match status" value="1"/>
</dbReference>
<dbReference type="InterPro" id="IPR006284">
    <property type="entry name" value="Glut_synth_pro"/>
</dbReference>
<evidence type="ECO:0000256" key="1">
    <source>
        <dbReference type="ARBA" id="ARBA00001936"/>
    </source>
</evidence>
<feature type="domain" description="ATP-grasp" evidence="12">
    <location>
        <begin position="126"/>
        <end position="311"/>
    </location>
</feature>
<dbReference type="Gene3D" id="3.30.1490.20">
    <property type="entry name" value="ATP-grasp fold, A domain"/>
    <property type="match status" value="1"/>
</dbReference>
<dbReference type="GO" id="GO:0005737">
    <property type="term" value="C:cytoplasm"/>
    <property type="evidence" value="ECO:0007669"/>
    <property type="project" value="TreeGrafter"/>
</dbReference>
<dbReference type="InterPro" id="IPR004215">
    <property type="entry name" value="GSHS_N"/>
</dbReference>
<dbReference type="Gene3D" id="3.40.50.20">
    <property type="match status" value="1"/>
</dbReference>
<dbReference type="Proteomes" id="UP000501379">
    <property type="component" value="Chromosome"/>
</dbReference>
<keyword evidence="8" id="KW-0460">Magnesium</keyword>
<accession>A0A6M8FC95</accession>
<dbReference type="GO" id="GO:0005524">
    <property type="term" value="F:ATP binding"/>
    <property type="evidence" value="ECO:0007669"/>
    <property type="project" value="UniProtKB-UniRule"/>
</dbReference>
<comment type="cofactor">
    <cofactor evidence="1">
        <name>Mn(2+)</name>
        <dbReference type="ChEBI" id="CHEBI:29035"/>
    </cofactor>
</comment>
<dbReference type="FunFam" id="3.30.470.20:FF:000010">
    <property type="entry name" value="Glutathione synthetase"/>
    <property type="match status" value="1"/>
</dbReference>
<protein>
    <recommendedName>
        <fullName evidence="11">Glutathione synthetase</fullName>
        <ecNumber evidence="11">6.3.2.3</ecNumber>
    </recommendedName>
    <alternativeName>
        <fullName evidence="11">GSH synthetase</fullName>
        <shortName evidence="11">GSH-S</shortName>
        <shortName evidence="11">GSHase</shortName>
    </alternativeName>
    <alternativeName>
        <fullName evidence="11">Glutathione synthase</fullName>
    </alternativeName>
</protein>
<dbReference type="InterPro" id="IPR013815">
    <property type="entry name" value="ATP_grasp_subdomain_1"/>
</dbReference>
<reference evidence="13" key="1">
    <citation type="submission" date="2020-07" db="EMBL/GenBank/DDBJ databases">
        <title>Nitrate ammonifying Pseudomonas campi sp. nov. isolated from German agricultural grassland.</title>
        <authorList>
            <person name="Timsy T."/>
            <person name="Ulrich A."/>
            <person name="Spanner T."/>
            <person name="Foesel B."/>
            <person name="Kolb S."/>
            <person name="Horn M.A."/>
            <person name="Behrendt U."/>
        </authorList>
    </citation>
    <scope>NUCLEOTIDE SEQUENCE</scope>
    <source>
        <strain evidence="13">S1-A32-2</strain>
    </source>
</reference>
<proteinExistence type="inferred from homology"/>
<evidence type="ECO:0000256" key="4">
    <source>
        <dbReference type="ARBA" id="ARBA00022684"/>
    </source>
</evidence>
<sequence length="323" mass="36224">MSVRLGIVMDPIDQISFKKDSSLAMLLAAQARGWSLFYMEQKDLYQNAGEARGRMSPLRVFDNPQKWFELDTEQDSPLRELDVILMRKDPPFDNEFVYSTYLLEQAERAGVLIVNRPQSLRDCNEKLFATQFPHCMPPTLVSRRSDILREFAETQRDIILKPLDGMGGASIFRHRAGDPNLSVILETLTAHGSQQCMAQGYLPGIKDGDKRILMIDGEPIPYCLARIPAQGETRGNLAAGGTGEARPLTERDRWIAAQVGPVLREKGLLFVGLDVIGEHLTEINVTSPTCIREIDKAFDTRIGERLMEAIENKLQAAKLKPQA</sequence>
<dbReference type="FunFam" id="3.30.1490.20:FF:000009">
    <property type="entry name" value="Glutathione synthetase"/>
    <property type="match status" value="1"/>
</dbReference>
<dbReference type="NCBIfam" id="TIGR01380">
    <property type="entry name" value="glut_syn"/>
    <property type="match status" value="1"/>
</dbReference>
<dbReference type="FunFam" id="3.40.50.20:FF:000009">
    <property type="entry name" value="Glutathione synthetase"/>
    <property type="match status" value="1"/>
</dbReference>
<keyword evidence="14" id="KW-1185">Reference proteome</keyword>
<evidence type="ECO:0000256" key="9">
    <source>
        <dbReference type="ARBA" id="ARBA00023211"/>
    </source>
</evidence>
<keyword evidence="5" id="KW-0479">Metal-binding</keyword>
<keyword evidence="6 11" id="KW-0547">Nucleotide-binding</keyword>
<dbReference type="InterPro" id="IPR011761">
    <property type="entry name" value="ATP-grasp"/>
</dbReference>
<dbReference type="SUPFAM" id="SSF52440">
    <property type="entry name" value="PreATP-grasp domain"/>
    <property type="match status" value="1"/>
</dbReference>
<organism evidence="13 14">
    <name type="scientific">Aquipseudomonas campi</name>
    <dbReference type="NCBI Taxonomy" id="2731681"/>
    <lineage>
        <taxon>Bacteria</taxon>
        <taxon>Pseudomonadati</taxon>
        <taxon>Pseudomonadota</taxon>
        <taxon>Gammaproteobacteria</taxon>
        <taxon>Pseudomonadales</taxon>
        <taxon>Pseudomonadaceae</taxon>
        <taxon>Aquipseudomonas</taxon>
    </lineage>
</organism>
<name>A0A6M8FC95_9GAMM</name>
<evidence type="ECO:0000313" key="14">
    <source>
        <dbReference type="Proteomes" id="UP000501379"/>
    </source>
</evidence>
<dbReference type="AlphaFoldDB" id="A0A6M8FC95"/>
<evidence type="ECO:0000313" key="13">
    <source>
        <dbReference type="EMBL" id="QKE64941.1"/>
    </source>
</evidence>
<keyword evidence="3 11" id="KW-0436">Ligase</keyword>
<comment type="pathway">
    <text evidence="11">Sulfur metabolism; glutathione biosynthesis; glutathione from L-cysteine and L-glutamate: step 2/2.</text>
</comment>
<evidence type="ECO:0000256" key="6">
    <source>
        <dbReference type="ARBA" id="ARBA00022741"/>
    </source>
</evidence>